<dbReference type="Pfam" id="PF13374">
    <property type="entry name" value="TPR_10"/>
    <property type="match status" value="1"/>
</dbReference>
<keyword evidence="2" id="KW-0472">Membrane</keyword>
<dbReference type="EMBL" id="JAJNEC010000001">
    <property type="protein sequence ID" value="MCD2421187.1"/>
    <property type="molecule type" value="Genomic_DNA"/>
</dbReference>
<dbReference type="InterPro" id="IPR005467">
    <property type="entry name" value="His_kinase_dom"/>
</dbReference>
<sequence>MKAVRSYGLLLIAGVLFALVPVLAQRAVVTGREAQELLRAPDSKAKVDSIIAFAARHRKNDSVDTLFKIGFNLVNRLAYMDGEARLLDAYGVYNRDFSRYALALANHKDSRELARKTGDVQTEIHATNNIGVVYRRLDENGKALTYHMEALRLAEKVGDDYSASVALNSIGNIHIVLGNYNDAITYFRKSLPIAQKANNMLGMAMNYNNIGEAYEYMGKLDSADSYYKQSLFYNKQINNHKGLAICYNSIGNVLKKQSRVSEAIALFEKAKHITDTLGDGLYSANNYNNLGNAYLLLHQYNPAKAMFFNALAISSRIGTMTETKSAYEGLMKLNEMTAHLDSALFYSKLFKQYSDSIVTESNNRHVRQMEAIYDTEKEQARIVFLETNRKNDRIFLFGALVLFLLILTSGILYYLRYRLLERNKRLSQELEIRSQIASDLHDDMGSTLSSIHIFSELLRTSGTNKEELLTKIEANAKDTLDALDDIIWLVKPSNDKFSNLCQHIREYAVPMFQSKGIQFQIDFPESISEIPLPMDTRRNIFLIVKESVNNLVKYSKCTEASIIARNEETVIFFSVKDNGIGFDPDKLTDRNGVKNMRARAQKMNAGIRISTGCGKGTLVEFWVTKEKAGEA</sequence>
<keyword evidence="2" id="KW-0812">Transmembrane</keyword>
<dbReference type="SUPFAM" id="SSF48452">
    <property type="entry name" value="TPR-like"/>
    <property type="match status" value="1"/>
</dbReference>
<organism evidence="4 5">
    <name type="scientific">Niabella pedocola</name>
    <dbReference type="NCBI Taxonomy" id="1752077"/>
    <lineage>
        <taxon>Bacteria</taxon>
        <taxon>Pseudomonadati</taxon>
        <taxon>Bacteroidota</taxon>
        <taxon>Chitinophagia</taxon>
        <taxon>Chitinophagales</taxon>
        <taxon>Chitinophagaceae</taxon>
        <taxon>Niabella</taxon>
    </lineage>
</organism>
<dbReference type="RefSeq" id="WP_231001987.1">
    <property type="nucleotide sequence ID" value="NZ_JAJNEC010000001.1"/>
</dbReference>
<feature type="repeat" description="TPR" evidence="1">
    <location>
        <begin position="284"/>
        <end position="317"/>
    </location>
</feature>
<dbReference type="InterPro" id="IPR036890">
    <property type="entry name" value="HATPase_C_sf"/>
</dbReference>
<dbReference type="PANTHER" id="PTHR10098">
    <property type="entry name" value="RAPSYN-RELATED"/>
    <property type="match status" value="1"/>
</dbReference>
<keyword evidence="2" id="KW-1133">Transmembrane helix</keyword>
<dbReference type="Pfam" id="PF07730">
    <property type="entry name" value="HisKA_3"/>
    <property type="match status" value="1"/>
</dbReference>
<dbReference type="SMART" id="SM00028">
    <property type="entry name" value="TPR"/>
    <property type="match status" value="5"/>
</dbReference>
<dbReference type="InterPro" id="IPR019734">
    <property type="entry name" value="TPR_rpt"/>
</dbReference>
<dbReference type="Pfam" id="PF13424">
    <property type="entry name" value="TPR_12"/>
    <property type="match status" value="2"/>
</dbReference>
<keyword evidence="5" id="KW-1185">Reference proteome</keyword>
<dbReference type="InterPro" id="IPR011990">
    <property type="entry name" value="TPR-like_helical_dom_sf"/>
</dbReference>
<comment type="caution">
    <text evidence="4">The sequence shown here is derived from an EMBL/GenBank/DDBJ whole genome shotgun (WGS) entry which is preliminary data.</text>
</comment>
<dbReference type="Gene3D" id="1.20.5.1930">
    <property type="match status" value="1"/>
</dbReference>
<dbReference type="Gene3D" id="1.25.40.10">
    <property type="entry name" value="Tetratricopeptide repeat domain"/>
    <property type="match status" value="2"/>
</dbReference>
<feature type="repeat" description="TPR" evidence="1">
    <location>
        <begin position="164"/>
        <end position="197"/>
    </location>
</feature>
<evidence type="ECO:0000313" key="5">
    <source>
        <dbReference type="Proteomes" id="UP001199816"/>
    </source>
</evidence>
<protein>
    <submittedName>
        <fullName evidence="4">Tetratricopeptide repeat protein</fullName>
    </submittedName>
</protein>
<gene>
    <name evidence="4" type="ORF">LQ567_00325</name>
</gene>
<accession>A0ABS8PLL5</accession>
<dbReference type="PROSITE" id="PS50109">
    <property type="entry name" value="HIS_KIN"/>
    <property type="match status" value="1"/>
</dbReference>
<evidence type="ECO:0000256" key="2">
    <source>
        <dbReference type="SAM" id="Phobius"/>
    </source>
</evidence>
<feature type="domain" description="Histidine kinase" evidence="3">
    <location>
        <begin position="439"/>
        <end position="627"/>
    </location>
</feature>
<dbReference type="InterPro" id="IPR003594">
    <property type="entry name" value="HATPase_dom"/>
</dbReference>
<evidence type="ECO:0000259" key="3">
    <source>
        <dbReference type="PROSITE" id="PS50109"/>
    </source>
</evidence>
<dbReference type="Proteomes" id="UP001199816">
    <property type="component" value="Unassembled WGS sequence"/>
</dbReference>
<dbReference type="InterPro" id="IPR011712">
    <property type="entry name" value="Sig_transdc_His_kin_sub3_dim/P"/>
</dbReference>
<reference evidence="4 5" key="1">
    <citation type="submission" date="2021-11" db="EMBL/GenBank/DDBJ databases">
        <title>Genomic of Niabella pedocola.</title>
        <authorList>
            <person name="Wu T."/>
        </authorList>
    </citation>
    <scope>NUCLEOTIDE SEQUENCE [LARGE SCALE GENOMIC DNA]</scope>
    <source>
        <strain evidence="4 5">JCM 31011</strain>
    </source>
</reference>
<evidence type="ECO:0000256" key="1">
    <source>
        <dbReference type="PROSITE-ProRule" id="PRU00339"/>
    </source>
</evidence>
<keyword evidence="1" id="KW-0802">TPR repeat</keyword>
<name>A0ABS8PLL5_9BACT</name>
<feature type="transmembrane region" description="Helical" evidence="2">
    <location>
        <begin position="394"/>
        <end position="415"/>
    </location>
</feature>
<dbReference type="PANTHER" id="PTHR10098:SF108">
    <property type="entry name" value="TETRATRICOPEPTIDE REPEAT PROTEIN 28"/>
    <property type="match status" value="1"/>
</dbReference>
<dbReference type="Pfam" id="PF02518">
    <property type="entry name" value="HATPase_c"/>
    <property type="match status" value="1"/>
</dbReference>
<dbReference type="SUPFAM" id="SSF55874">
    <property type="entry name" value="ATPase domain of HSP90 chaperone/DNA topoisomerase II/histidine kinase"/>
    <property type="match status" value="1"/>
</dbReference>
<evidence type="ECO:0000313" key="4">
    <source>
        <dbReference type="EMBL" id="MCD2421187.1"/>
    </source>
</evidence>
<dbReference type="Gene3D" id="3.30.565.10">
    <property type="entry name" value="Histidine kinase-like ATPase, C-terminal domain"/>
    <property type="match status" value="1"/>
</dbReference>
<proteinExistence type="predicted"/>
<feature type="repeat" description="TPR" evidence="1">
    <location>
        <begin position="204"/>
        <end position="237"/>
    </location>
</feature>
<dbReference type="PROSITE" id="PS50005">
    <property type="entry name" value="TPR"/>
    <property type="match status" value="3"/>
</dbReference>